<keyword evidence="2" id="KW-0812">Transmembrane</keyword>
<dbReference type="EMBL" id="VJMJ01000081">
    <property type="protein sequence ID" value="KAF0737775.1"/>
    <property type="molecule type" value="Genomic_DNA"/>
</dbReference>
<evidence type="ECO:0000256" key="2">
    <source>
        <dbReference type="SAM" id="Phobius"/>
    </source>
</evidence>
<evidence type="ECO:0000256" key="1">
    <source>
        <dbReference type="SAM" id="Coils"/>
    </source>
</evidence>
<keyword evidence="1" id="KW-0175">Coiled coil</keyword>
<keyword evidence="2" id="KW-1133">Transmembrane helix</keyword>
<protein>
    <submittedName>
        <fullName evidence="3">Uncharacterized protein</fullName>
    </submittedName>
</protein>
<organism evidence="3 4">
    <name type="scientific">Aphanomyces euteiches</name>
    <dbReference type="NCBI Taxonomy" id="100861"/>
    <lineage>
        <taxon>Eukaryota</taxon>
        <taxon>Sar</taxon>
        <taxon>Stramenopiles</taxon>
        <taxon>Oomycota</taxon>
        <taxon>Saprolegniomycetes</taxon>
        <taxon>Saprolegniales</taxon>
        <taxon>Verrucalvaceae</taxon>
        <taxon>Aphanomyces</taxon>
    </lineage>
</organism>
<dbReference type="VEuPathDB" id="FungiDB:AeMF1_012553"/>
<dbReference type="Proteomes" id="UP000481153">
    <property type="component" value="Unassembled WGS sequence"/>
</dbReference>
<keyword evidence="4" id="KW-1185">Reference proteome</keyword>
<name>A0A6G0XCL8_9STRA</name>
<dbReference type="OrthoDB" id="79542at2759"/>
<accession>A0A6G0XCL8</accession>
<sequence>MTAATLMESELMAQRDVAKEMVHEMRKQLNDLQKRESLIERRALRAELRRHEFETALKSTRAQLQYTEANFNHHLIAVLLGALLGALLGWLGGIVLVLCEVPAFVAFFLMGPCVAIGSLVGAALGMAHRQEELLRLQRRRKKIEKEAPSLPPSSPVKSSSSLMGTALGCAKDLSFAVVEYVRS</sequence>
<feature type="transmembrane region" description="Helical" evidence="2">
    <location>
        <begin position="75"/>
        <end position="98"/>
    </location>
</feature>
<dbReference type="AlphaFoldDB" id="A0A6G0XCL8"/>
<evidence type="ECO:0000313" key="4">
    <source>
        <dbReference type="Proteomes" id="UP000481153"/>
    </source>
</evidence>
<evidence type="ECO:0000313" key="3">
    <source>
        <dbReference type="EMBL" id="KAF0737775.1"/>
    </source>
</evidence>
<feature type="transmembrane region" description="Helical" evidence="2">
    <location>
        <begin position="104"/>
        <end position="127"/>
    </location>
</feature>
<feature type="coiled-coil region" evidence="1">
    <location>
        <begin position="15"/>
        <end position="42"/>
    </location>
</feature>
<gene>
    <name evidence="3" type="ORF">Ae201684_006269</name>
</gene>
<reference evidence="3 4" key="1">
    <citation type="submission" date="2019-07" db="EMBL/GenBank/DDBJ databases">
        <title>Genomics analysis of Aphanomyces spp. identifies a new class of oomycete effector associated with host adaptation.</title>
        <authorList>
            <person name="Gaulin E."/>
        </authorList>
    </citation>
    <scope>NUCLEOTIDE SEQUENCE [LARGE SCALE GENOMIC DNA]</scope>
    <source>
        <strain evidence="3 4">ATCC 201684</strain>
    </source>
</reference>
<proteinExistence type="predicted"/>
<keyword evidence="2" id="KW-0472">Membrane</keyword>
<comment type="caution">
    <text evidence="3">The sequence shown here is derived from an EMBL/GenBank/DDBJ whole genome shotgun (WGS) entry which is preliminary data.</text>
</comment>